<accession>A0A915HJL9</accession>
<dbReference type="Proteomes" id="UP000887565">
    <property type="component" value="Unplaced"/>
</dbReference>
<dbReference type="WBParaSite" id="nRc.2.0.1.t02178-RA">
    <property type="protein sequence ID" value="nRc.2.0.1.t02178-RA"/>
    <property type="gene ID" value="nRc.2.0.1.g02178"/>
</dbReference>
<evidence type="ECO:0000313" key="2">
    <source>
        <dbReference type="WBParaSite" id="nRc.2.0.1.t02178-RA"/>
    </source>
</evidence>
<proteinExistence type="predicted"/>
<protein>
    <submittedName>
        <fullName evidence="2">Uncharacterized protein</fullName>
    </submittedName>
</protein>
<reference evidence="2" key="1">
    <citation type="submission" date="2022-11" db="UniProtKB">
        <authorList>
            <consortium name="WormBaseParasite"/>
        </authorList>
    </citation>
    <scope>IDENTIFICATION</scope>
</reference>
<evidence type="ECO:0000313" key="1">
    <source>
        <dbReference type="Proteomes" id="UP000887565"/>
    </source>
</evidence>
<name>A0A915HJL9_ROMCU</name>
<keyword evidence="1" id="KW-1185">Reference proteome</keyword>
<sequence length="66" mass="7615">MSEVHSVLFHHAEDVLYYAITNVKSTDIKGQKISGQLDTQINNQTRNLRYFNEPKNVKIACFSVKM</sequence>
<organism evidence="1 2">
    <name type="scientific">Romanomermis culicivorax</name>
    <name type="common">Nematode worm</name>
    <dbReference type="NCBI Taxonomy" id="13658"/>
    <lineage>
        <taxon>Eukaryota</taxon>
        <taxon>Metazoa</taxon>
        <taxon>Ecdysozoa</taxon>
        <taxon>Nematoda</taxon>
        <taxon>Enoplea</taxon>
        <taxon>Dorylaimia</taxon>
        <taxon>Mermithida</taxon>
        <taxon>Mermithoidea</taxon>
        <taxon>Mermithidae</taxon>
        <taxon>Romanomermis</taxon>
    </lineage>
</organism>
<dbReference type="AlphaFoldDB" id="A0A915HJL9"/>